<dbReference type="CDD" id="cd01948">
    <property type="entry name" value="EAL"/>
    <property type="match status" value="1"/>
</dbReference>
<dbReference type="InterPro" id="IPR029787">
    <property type="entry name" value="Nucleotide_cyclase"/>
</dbReference>
<dbReference type="PROSITE" id="PS50887">
    <property type="entry name" value="GGDEF"/>
    <property type="match status" value="1"/>
</dbReference>
<comment type="caution">
    <text evidence="7">The sequence shown here is derived from an EMBL/GenBank/DDBJ whole genome shotgun (WGS) entry which is preliminary data.</text>
</comment>
<organism evidence="7 8">
    <name type="scientific">Dechloromonas hankyongensis</name>
    <dbReference type="NCBI Taxonomy" id="2908002"/>
    <lineage>
        <taxon>Bacteria</taxon>
        <taxon>Pseudomonadati</taxon>
        <taxon>Pseudomonadota</taxon>
        <taxon>Betaproteobacteria</taxon>
        <taxon>Rhodocyclales</taxon>
        <taxon>Azonexaceae</taxon>
        <taxon>Dechloromonas</taxon>
    </lineage>
</organism>
<dbReference type="InterPro" id="IPR052155">
    <property type="entry name" value="Biofilm_reg_signaling"/>
</dbReference>
<dbReference type="InterPro" id="IPR003660">
    <property type="entry name" value="HAMP_dom"/>
</dbReference>
<dbReference type="InterPro" id="IPR001633">
    <property type="entry name" value="EAL_dom"/>
</dbReference>
<dbReference type="Pfam" id="PF00672">
    <property type="entry name" value="HAMP"/>
    <property type="match status" value="1"/>
</dbReference>
<evidence type="ECO:0000313" key="8">
    <source>
        <dbReference type="Proteomes" id="UP001165384"/>
    </source>
</evidence>
<evidence type="ECO:0000259" key="5">
    <source>
        <dbReference type="PROSITE" id="PS50885"/>
    </source>
</evidence>
<name>A0ABS9K1Y1_9RHOO</name>
<dbReference type="CDD" id="cd00130">
    <property type="entry name" value="PAS"/>
    <property type="match status" value="1"/>
</dbReference>
<keyword evidence="8" id="KW-1185">Reference proteome</keyword>
<dbReference type="Gene3D" id="1.10.8.500">
    <property type="entry name" value="HAMP domain in histidine kinase"/>
    <property type="match status" value="1"/>
</dbReference>
<dbReference type="Pfam" id="PF00563">
    <property type="entry name" value="EAL"/>
    <property type="match status" value="1"/>
</dbReference>
<dbReference type="PROSITE" id="PS50113">
    <property type="entry name" value="PAC"/>
    <property type="match status" value="1"/>
</dbReference>
<evidence type="ECO:0000259" key="2">
    <source>
        <dbReference type="PROSITE" id="PS50112"/>
    </source>
</evidence>
<gene>
    <name evidence="7" type="ORF">LZ012_09085</name>
</gene>
<dbReference type="EMBL" id="JAKLTN010000002">
    <property type="protein sequence ID" value="MCG2577150.1"/>
    <property type="molecule type" value="Genomic_DNA"/>
</dbReference>
<dbReference type="SUPFAM" id="SSF55073">
    <property type="entry name" value="Nucleotide cyclase"/>
    <property type="match status" value="1"/>
</dbReference>
<dbReference type="PROSITE" id="PS50885">
    <property type="entry name" value="HAMP"/>
    <property type="match status" value="1"/>
</dbReference>
<dbReference type="InterPro" id="IPR001610">
    <property type="entry name" value="PAC"/>
</dbReference>
<keyword evidence="1" id="KW-0472">Membrane</keyword>
<dbReference type="Gene3D" id="3.30.450.290">
    <property type="match status" value="1"/>
</dbReference>
<sequence length="810" mass="89365">MKRTKIWVRLVISILIAVLASGAGLIHWATLEQKNLAIEQSKDFAMSVHQMTLAGLTGMMITGTVGLRTIFLDQIKETNHIEALKVMRGDGVIKQYGLGFDGESASDALETRVLVTGDAYFNVIRNKDGEERLKAIIPVKAAENYLGKNCLFCHEVPAGTVLGAVSMEVSLSRADETARSFGRRALLVGALVCIPLAAFIWLFISRLVTRPLKEMTDGLNRVADEDIEQARPLPVLRADEVGDATTAFNRVMDKSGELFRQQRMARIVFENSLEGITVTDAQSRIQLVNKAFADTTGYSADEVIGKTPGILKSGKQGDDFYAAFWAALQRDGEWRGEIWNKRKNGSVYAEWLNVSAVRNRAGEVEHYVAIFSDITERKEREEAITFQAFHDALTGLPNRLLYKDRLDQALSQAKRTKGRKPVVMFLDLDKFKQINDQLGHDVGDLLLKEVAARLKGCVRSADTVARFAGDEFTVLLPEASGVGDAQVVADKILAAMQEPIKLGSEERVVTTSIGISLFPDDGRDGETLMKAADAAMYQVKRAGRAGCCFFTADMIDSPTRRADLEARLKDAFINREFVLHYQPIIDLQTGIVHGKEALLRWQDSSGQLLMPDDFIGPAEEVGLMTKLGEWVLEKACIQARMWQLEEHPVRVAVNLSASEFKRPDLVAVVRDTLRRAGLSPALLELEVAESIVMQDADYSRRTFRGLADLGVMLSLGNFGTGYLSLGLLRHLPIHTVKVDRSLIREHLNESGDKRVLDAIFGLANALGLKAVAEGLESIDQLVLLHSYPCDRAQGFAIARPEPDSEPGQSA</sequence>
<dbReference type="Pfam" id="PF00990">
    <property type="entry name" value="GGDEF"/>
    <property type="match status" value="1"/>
</dbReference>
<dbReference type="Gene3D" id="3.30.450.20">
    <property type="entry name" value="PAS domain"/>
    <property type="match status" value="1"/>
</dbReference>
<dbReference type="InterPro" id="IPR035919">
    <property type="entry name" value="EAL_sf"/>
</dbReference>
<evidence type="ECO:0000259" key="4">
    <source>
        <dbReference type="PROSITE" id="PS50883"/>
    </source>
</evidence>
<dbReference type="SMART" id="SM00086">
    <property type="entry name" value="PAC"/>
    <property type="match status" value="1"/>
</dbReference>
<dbReference type="InterPro" id="IPR000700">
    <property type="entry name" value="PAS-assoc_C"/>
</dbReference>
<evidence type="ECO:0000313" key="7">
    <source>
        <dbReference type="EMBL" id="MCG2577150.1"/>
    </source>
</evidence>
<accession>A0ABS9K1Y1</accession>
<dbReference type="SMART" id="SM00091">
    <property type="entry name" value="PAS"/>
    <property type="match status" value="1"/>
</dbReference>
<feature type="domain" description="GGDEF" evidence="6">
    <location>
        <begin position="419"/>
        <end position="552"/>
    </location>
</feature>
<dbReference type="Gene3D" id="3.20.20.450">
    <property type="entry name" value="EAL domain"/>
    <property type="match status" value="1"/>
</dbReference>
<evidence type="ECO:0000259" key="6">
    <source>
        <dbReference type="PROSITE" id="PS50887"/>
    </source>
</evidence>
<dbReference type="InterPro" id="IPR000160">
    <property type="entry name" value="GGDEF_dom"/>
</dbReference>
<feature type="transmembrane region" description="Helical" evidence="1">
    <location>
        <begin position="51"/>
        <end position="71"/>
    </location>
</feature>
<dbReference type="InterPro" id="IPR035965">
    <property type="entry name" value="PAS-like_dom_sf"/>
</dbReference>
<dbReference type="PROSITE" id="PS50883">
    <property type="entry name" value="EAL"/>
    <property type="match status" value="1"/>
</dbReference>
<feature type="transmembrane region" description="Helical" evidence="1">
    <location>
        <begin position="185"/>
        <end position="204"/>
    </location>
</feature>
<dbReference type="NCBIfam" id="TIGR00229">
    <property type="entry name" value="sensory_box"/>
    <property type="match status" value="1"/>
</dbReference>
<feature type="domain" description="EAL" evidence="4">
    <location>
        <begin position="561"/>
        <end position="810"/>
    </location>
</feature>
<keyword evidence="1" id="KW-1133">Transmembrane helix</keyword>
<dbReference type="SMART" id="SM00052">
    <property type="entry name" value="EAL"/>
    <property type="match status" value="1"/>
</dbReference>
<dbReference type="SMART" id="SM00304">
    <property type="entry name" value="HAMP"/>
    <property type="match status" value="1"/>
</dbReference>
<dbReference type="NCBIfam" id="TIGR00254">
    <property type="entry name" value="GGDEF"/>
    <property type="match status" value="1"/>
</dbReference>
<evidence type="ECO:0000256" key="1">
    <source>
        <dbReference type="SAM" id="Phobius"/>
    </source>
</evidence>
<dbReference type="Proteomes" id="UP001165384">
    <property type="component" value="Unassembled WGS sequence"/>
</dbReference>
<dbReference type="PROSITE" id="PS50112">
    <property type="entry name" value="PAS"/>
    <property type="match status" value="1"/>
</dbReference>
<dbReference type="CDD" id="cd06225">
    <property type="entry name" value="HAMP"/>
    <property type="match status" value="1"/>
</dbReference>
<protein>
    <submittedName>
        <fullName evidence="7">EAL domain-containing protein</fullName>
    </submittedName>
</protein>
<feature type="domain" description="HAMP" evidence="5">
    <location>
        <begin position="206"/>
        <end position="260"/>
    </location>
</feature>
<dbReference type="RefSeq" id="WP_275709921.1">
    <property type="nucleotide sequence ID" value="NZ_JAKLTN010000002.1"/>
</dbReference>
<feature type="domain" description="PAS" evidence="2">
    <location>
        <begin position="261"/>
        <end position="307"/>
    </location>
</feature>
<dbReference type="SMART" id="SM00267">
    <property type="entry name" value="GGDEF"/>
    <property type="match status" value="1"/>
</dbReference>
<dbReference type="SUPFAM" id="SSF141868">
    <property type="entry name" value="EAL domain-like"/>
    <property type="match status" value="1"/>
</dbReference>
<reference evidence="7" key="1">
    <citation type="submission" date="2022-01" db="EMBL/GenBank/DDBJ databases">
        <authorList>
            <person name="Jo J.-H."/>
            <person name="Im W.-T."/>
        </authorList>
    </citation>
    <scope>NUCLEOTIDE SEQUENCE</scope>
    <source>
        <strain evidence="7">XY25</strain>
    </source>
</reference>
<feature type="transmembrane region" description="Helical" evidence="1">
    <location>
        <begin position="7"/>
        <end position="31"/>
    </location>
</feature>
<proteinExistence type="predicted"/>
<dbReference type="PANTHER" id="PTHR44757:SF2">
    <property type="entry name" value="BIOFILM ARCHITECTURE MAINTENANCE PROTEIN MBAA"/>
    <property type="match status" value="1"/>
</dbReference>
<dbReference type="PANTHER" id="PTHR44757">
    <property type="entry name" value="DIGUANYLATE CYCLASE DGCP"/>
    <property type="match status" value="1"/>
</dbReference>
<dbReference type="InterPro" id="IPR043128">
    <property type="entry name" value="Rev_trsase/Diguanyl_cyclase"/>
</dbReference>
<dbReference type="CDD" id="cd01949">
    <property type="entry name" value="GGDEF"/>
    <property type="match status" value="1"/>
</dbReference>
<dbReference type="Gene3D" id="3.30.70.270">
    <property type="match status" value="1"/>
</dbReference>
<feature type="domain" description="PAC" evidence="3">
    <location>
        <begin position="334"/>
        <end position="386"/>
    </location>
</feature>
<keyword evidence="1" id="KW-0812">Transmembrane</keyword>
<dbReference type="SUPFAM" id="SSF55785">
    <property type="entry name" value="PYP-like sensor domain (PAS domain)"/>
    <property type="match status" value="1"/>
</dbReference>
<evidence type="ECO:0000259" key="3">
    <source>
        <dbReference type="PROSITE" id="PS50113"/>
    </source>
</evidence>
<dbReference type="Pfam" id="PF13426">
    <property type="entry name" value="PAS_9"/>
    <property type="match status" value="1"/>
</dbReference>
<dbReference type="InterPro" id="IPR000014">
    <property type="entry name" value="PAS"/>
</dbReference>